<comment type="caution">
    <text evidence="1">The sequence shown here is derived from an EMBL/GenBank/DDBJ whole genome shotgun (WGS) entry which is preliminary data.</text>
</comment>
<protein>
    <submittedName>
        <fullName evidence="1">Damage-inducible protein J</fullName>
    </submittedName>
</protein>
<dbReference type="AlphaFoldDB" id="A0A931AUX6"/>
<evidence type="ECO:0000313" key="2">
    <source>
        <dbReference type="Proteomes" id="UP000637757"/>
    </source>
</evidence>
<dbReference type="Proteomes" id="UP000637757">
    <property type="component" value="Unassembled WGS sequence"/>
</dbReference>
<reference evidence="1" key="1">
    <citation type="submission" date="2020-09" db="EMBL/GenBank/DDBJ databases">
        <title>Genomic insights into the novelty and pathogenicity of a unique biofilm-forming Enterococcus sp. bacteria (Enterococcus lacertideformus) identified in reptiles.</title>
        <authorList>
            <person name="Agius J.E."/>
            <person name="Phalen D.N."/>
            <person name="Rose K."/>
            <person name="Eden J.-S."/>
        </authorList>
    </citation>
    <scope>NUCLEOTIDE SEQUENCE</scope>
    <source>
        <strain evidence="1">PHRS 0518</strain>
    </source>
</reference>
<gene>
    <name evidence="1" type="ORF">IC227_08140</name>
</gene>
<dbReference type="InterPro" id="IPR013321">
    <property type="entry name" value="Arc_rbn_hlx_hlx"/>
</dbReference>
<organism evidence="1 2">
    <name type="scientific">Enterococcus lacertideformus</name>
    <dbReference type="NCBI Taxonomy" id="2771493"/>
    <lineage>
        <taxon>Bacteria</taxon>
        <taxon>Bacillati</taxon>
        <taxon>Bacillota</taxon>
        <taxon>Bacilli</taxon>
        <taxon>Lactobacillales</taxon>
        <taxon>Enterococcaceae</taxon>
        <taxon>Enterococcus</taxon>
    </lineage>
</organism>
<dbReference type="GO" id="GO:0006355">
    <property type="term" value="P:regulation of DNA-templated transcription"/>
    <property type="evidence" value="ECO:0007669"/>
    <property type="project" value="InterPro"/>
</dbReference>
<evidence type="ECO:0000313" key="1">
    <source>
        <dbReference type="EMBL" id="MBF8808271.1"/>
    </source>
</evidence>
<accession>A0A931AUX6</accession>
<dbReference type="EMBL" id="JADAKE010000017">
    <property type="protein sequence ID" value="MBF8808271.1"/>
    <property type="molecule type" value="Genomic_DNA"/>
</dbReference>
<dbReference type="Gene3D" id="1.10.1220.10">
    <property type="entry name" value="Met repressor-like"/>
    <property type="match status" value="1"/>
</dbReference>
<keyword evidence="2" id="KW-1185">Reference proteome</keyword>
<name>A0A931AUX6_9ENTE</name>
<sequence length="106" mass="12176">MKRMEIDVEHILDCLNQYGKGELTENQLTKALTYDEKLFLIMNQGLLWGNTDSEEDSFFMVVEVNESLCRQAESVLEKIDVEMPDAIESFLNQLVETKQLSVAVND</sequence>
<proteinExistence type="predicted"/>